<keyword evidence="4" id="KW-1185">Reference proteome</keyword>
<evidence type="ECO:0000313" key="1">
    <source>
        <dbReference type="EMBL" id="CAI3943973.1"/>
    </source>
</evidence>
<reference evidence="1" key="1">
    <citation type="submission" date="2022-10" db="EMBL/GenBank/DDBJ databases">
        <authorList>
            <person name="Botero Cardona J."/>
        </authorList>
    </citation>
    <scope>NUCLEOTIDE SEQUENCE</scope>
    <source>
        <strain evidence="1">LMG 31819</strain>
        <strain evidence="2">R-53529</strain>
    </source>
</reference>
<dbReference type="EMBL" id="CAMXCS010000005">
    <property type="protein sequence ID" value="CAI3952177.1"/>
    <property type="molecule type" value="Genomic_DNA"/>
</dbReference>
<sequence length="135" mass="16057">MLNFNDFIQNGLTEFQFGDSIDNISKKLQHYQICPIDNDAGSFALFYNQIELLFDHHQLWLIQYEIDRIQNLTLNQHPIHKKTPIQQFKKHLNELQIGLTETKDFQQIILTTNHQVKLYFDLNSECFITALQSWC</sequence>
<evidence type="ECO:0000313" key="3">
    <source>
        <dbReference type="Proteomes" id="UP001154255"/>
    </source>
</evidence>
<accession>A0A9W4TPP4</accession>
<comment type="caution">
    <text evidence="1">The sequence shown here is derived from an EMBL/GenBank/DDBJ whole genome shotgun (WGS) entry which is preliminary data.</text>
</comment>
<dbReference type="AlphaFoldDB" id="A0A9W4TPP4"/>
<evidence type="ECO:0000313" key="4">
    <source>
        <dbReference type="Proteomes" id="UP001154259"/>
    </source>
</evidence>
<dbReference type="Proteomes" id="UP001154255">
    <property type="component" value="Unassembled WGS sequence"/>
</dbReference>
<evidence type="ECO:0000313" key="2">
    <source>
        <dbReference type="EMBL" id="CAI3952177.1"/>
    </source>
</evidence>
<protein>
    <submittedName>
        <fullName evidence="1">Uncharacterized protein</fullName>
    </submittedName>
</protein>
<dbReference type="Proteomes" id="UP001154259">
    <property type="component" value="Unassembled WGS sequence"/>
</dbReference>
<proteinExistence type="predicted"/>
<dbReference type="EMBL" id="CAMXCM010000003">
    <property type="protein sequence ID" value="CAI3943973.1"/>
    <property type="molecule type" value="Genomic_DNA"/>
</dbReference>
<name>A0A9W4TPP4_9PROT</name>
<gene>
    <name evidence="2" type="ORF">R53529_LOCUS1772</name>
    <name evidence="1" type="ORF">R53530_LOCUS1406</name>
</gene>
<dbReference type="RefSeq" id="WP_271790203.1">
    <property type="nucleotide sequence ID" value="NZ_CAMXCM010000003.1"/>
</dbReference>
<organism evidence="1 3">
    <name type="scientific">Commensalibacter communis</name>
    <dbReference type="NCBI Taxonomy" id="2972786"/>
    <lineage>
        <taxon>Bacteria</taxon>
        <taxon>Pseudomonadati</taxon>
        <taxon>Pseudomonadota</taxon>
        <taxon>Alphaproteobacteria</taxon>
        <taxon>Acetobacterales</taxon>
        <taxon>Acetobacteraceae</taxon>
    </lineage>
</organism>